<comment type="caution">
    <text evidence="1">The sequence shown here is derived from an EMBL/GenBank/DDBJ whole genome shotgun (WGS) entry which is preliminary data.</text>
</comment>
<name>A0ABP0F7Q4_CLALP</name>
<protein>
    <submittedName>
        <fullName evidence="1">Uncharacterized protein</fullName>
    </submittedName>
</protein>
<evidence type="ECO:0000313" key="1">
    <source>
        <dbReference type="EMBL" id="CAK8674773.1"/>
    </source>
</evidence>
<organism evidence="1 2">
    <name type="scientific">Clavelina lepadiformis</name>
    <name type="common">Light-bulb sea squirt</name>
    <name type="synonym">Ascidia lepadiformis</name>
    <dbReference type="NCBI Taxonomy" id="159417"/>
    <lineage>
        <taxon>Eukaryota</taxon>
        <taxon>Metazoa</taxon>
        <taxon>Chordata</taxon>
        <taxon>Tunicata</taxon>
        <taxon>Ascidiacea</taxon>
        <taxon>Aplousobranchia</taxon>
        <taxon>Clavelinidae</taxon>
        <taxon>Clavelina</taxon>
    </lineage>
</organism>
<gene>
    <name evidence="1" type="ORF">CVLEPA_LOCUS4439</name>
</gene>
<accession>A0ABP0F7Q4</accession>
<dbReference type="EMBL" id="CAWYQH010000013">
    <property type="protein sequence ID" value="CAK8674773.1"/>
    <property type="molecule type" value="Genomic_DNA"/>
</dbReference>
<evidence type="ECO:0000313" key="2">
    <source>
        <dbReference type="Proteomes" id="UP001642483"/>
    </source>
</evidence>
<sequence length="91" mass="9856">MKIASMLYINGWGKETLSGSRARFLVAIPLKKGVIDEPEFVQQKCTPMMIFGRCDDNTARCKMKFSLGRIKAGADGAAAPGPHPNIGPPLH</sequence>
<reference evidence="1 2" key="1">
    <citation type="submission" date="2024-02" db="EMBL/GenBank/DDBJ databases">
        <authorList>
            <person name="Daric V."/>
            <person name="Darras S."/>
        </authorList>
    </citation>
    <scope>NUCLEOTIDE SEQUENCE [LARGE SCALE GENOMIC DNA]</scope>
</reference>
<keyword evidence="2" id="KW-1185">Reference proteome</keyword>
<dbReference type="Proteomes" id="UP001642483">
    <property type="component" value="Unassembled WGS sequence"/>
</dbReference>
<proteinExistence type="predicted"/>